<evidence type="ECO:0000256" key="4">
    <source>
        <dbReference type="ARBA" id="ARBA00022679"/>
    </source>
</evidence>
<dbReference type="InterPro" id="IPR003594">
    <property type="entry name" value="HATPase_dom"/>
</dbReference>
<dbReference type="Pfam" id="PF00072">
    <property type="entry name" value="Response_reg"/>
    <property type="match status" value="2"/>
</dbReference>
<feature type="modified residue" description="4-aspartylphosphate" evidence="11">
    <location>
        <position position="512"/>
    </location>
</feature>
<evidence type="ECO:0000256" key="8">
    <source>
        <dbReference type="ARBA" id="ARBA00023012"/>
    </source>
</evidence>
<gene>
    <name evidence="15" type="ORF">LX73_1217</name>
</gene>
<dbReference type="PROSITE" id="PS50110">
    <property type="entry name" value="RESPONSE_REGULATORY"/>
    <property type="match status" value="2"/>
</dbReference>
<evidence type="ECO:0000259" key="14">
    <source>
        <dbReference type="PROSITE" id="PS50110"/>
    </source>
</evidence>
<evidence type="ECO:0000256" key="1">
    <source>
        <dbReference type="ARBA" id="ARBA00000085"/>
    </source>
</evidence>
<dbReference type="PRINTS" id="PR00344">
    <property type="entry name" value="BCTRLSENSOR"/>
</dbReference>
<evidence type="ECO:0000256" key="9">
    <source>
        <dbReference type="ARBA" id="ARBA00064003"/>
    </source>
</evidence>
<protein>
    <recommendedName>
        <fullName evidence="10">Sensory/regulatory protein RpfC</fullName>
        <ecNumber evidence="2">2.7.13.3</ecNumber>
    </recommendedName>
</protein>
<dbReference type="Proteomes" id="UP000324595">
    <property type="component" value="Unassembled WGS sequence"/>
</dbReference>
<proteinExistence type="predicted"/>
<dbReference type="CDD" id="cd17546">
    <property type="entry name" value="REC_hyHK_CKI1_RcsC-like"/>
    <property type="match status" value="1"/>
</dbReference>
<dbReference type="InterPro" id="IPR003661">
    <property type="entry name" value="HisK_dim/P_dom"/>
</dbReference>
<feature type="domain" description="Response regulatory" evidence="14">
    <location>
        <begin position="463"/>
        <end position="581"/>
    </location>
</feature>
<dbReference type="SMART" id="SM00387">
    <property type="entry name" value="HATPase_c"/>
    <property type="match status" value="1"/>
</dbReference>
<feature type="domain" description="Histidine kinase" evidence="13">
    <location>
        <begin position="214"/>
        <end position="435"/>
    </location>
</feature>
<dbReference type="RefSeq" id="WP_148898576.1">
    <property type="nucleotide sequence ID" value="NZ_VNHY01000002.1"/>
</dbReference>
<dbReference type="FunFam" id="3.30.565.10:FF:000010">
    <property type="entry name" value="Sensor histidine kinase RcsC"/>
    <property type="match status" value="1"/>
</dbReference>
<accession>A0A5D3YI93</accession>
<dbReference type="CDD" id="cd16922">
    <property type="entry name" value="HATPase_EvgS-ArcB-TorS-like"/>
    <property type="match status" value="1"/>
</dbReference>
<dbReference type="GO" id="GO:0005524">
    <property type="term" value="F:ATP binding"/>
    <property type="evidence" value="ECO:0007669"/>
    <property type="project" value="UniProtKB-KW"/>
</dbReference>
<dbReference type="InterPro" id="IPR036890">
    <property type="entry name" value="HATPase_C_sf"/>
</dbReference>
<evidence type="ECO:0000256" key="7">
    <source>
        <dbReference type="ARBA" id="ARBA00022840"/>
    </source>
</evidence>
<dbReference type="Pfam" id="PF02518">
    <property type="entry name" value="HATPase_c"/>
    <property type="match status" value="1"/>
</dbReference>
<dbReference type="SUPFAM" id="SSF47384">
    <property type="entry name" value="Homodimeric domain of signal transducing histidine kinase"/>
    <property type="match status" value="1"/>
</dbReference>
<dbReference type="Gene3D" id="3.40.50.2300">
    <property type="match status" value="2"/>
</dbReference>
<dbReference type="SMART" id="SM00388">
    <property type="entry name" value="HisKA"/>
    <property type="match status" value="1"/>
</dbReference>
<dbReference type="OrthoDB" id="9796457at2"/>
<dbReference type="SMART" id="SM00448">
    <property type="entry name" value="REC"/>
    <property type="match status" value="2"/>
</dbReference>
<sequence>MSQVQRILLVDDNEAIHKDIESILVSSLTEANNELNEIEDELFGDDTEDTTASDEDRVEYQIDHAYQGQEAIDMVHEAAENGKEYALIFMDVRMPPGIDGVQTIQKIWAEYPHIEMVICTAYSDYSWDEILDNLGSTDKLLFMKKPFDATALKQAALTLTTKWQLKQESIRYTEDLEQEVQERTKQLNDLVEELKKMKNKAERASQAKSEFLANMSHEIRTPMNGVIGMNNLLQETELTEKQQELSDMIQHSAESLLRIISDILDFSKIEAGKMELEEIPFNLQDSVKGATKIIGFAADDKDLDLDWNIDPDIPQTLLGDPTRLRQVLLNFGSNAVKFTSEGGVTFDVGLVQRDGDELTLKFSVSDTGIGIPEKKQKKLFSAFSQADTSTTRRFGGTGLGLAICQKLAKLMGGDIGVESTPGEGSTFWITAKMKKSEEEVESDEDTGLPDSYDKEDIKAADITILLAEDDRINQQVAGRVLEKEGFNVEIVENGADALDEYKSGDYDLILMDVNMPEMDGLEAAGEIRELEDGTGNHIPIIALTAGAMEGDKELCLEAGMDDYLSKPIQKNALEKALHQWAFQRGRASETEEE</sequence>
<feature type="coiled-coil region" evidence="12">
    <location>
        <begin position="173"/>
        <end position="214"/>
    </location>
</feature>
<comment type="caution">
    <text evidence="15">The sequence shown here is derived from an EMBL/GenBank/DDBJ whole genome shotgun (WGS) entry which is preliminary data.</text>
</comment>
<evidence type="ECO:0000256" key="11">
    <source>
        <dbReference type="PROSITE-ProRule" id="PRU00169"/>
    </source>
</evidence>
<dbReference type="FunFam" id="1.10.287.130:FF:000002">
    <property type="entry name" value="Two-component osmosensing histidine kinase"/>
    <property type="match status" value="1"/>
</dbReference>
<dbReference type="InterPro" id="IPR011006">
    <property type="entry name" value="CheY-like_superfamily"/>
</dbReference>
<dbReference type="GO" id="GO:0000155">
    <property type="term" value="F:phosphorelay sensor kinase activity"/>
    <property type="evidence" value="ECO:0007669"/>
    <property type="project" value="InterPro"/>
</dbReference>
<dbReference type="PANTHER" id="PTHR45339">
    <property type="entry name" value="HYBRID SIGNAL TRANSDUCTION HISTIDINE KINASE J"/>
    <property type="match status" value="1"/>
</dbReference>
<keyword evidence="6 15" id="KW-0418">Kinase</keyword>
<evidence type="ECO:0000256" key="2">
    <source>
        <dbReference type="ARBA" id="ARBA00012438"/>
    </source>
</evidence>
<keyword evidence="7" id="KW-0067">ATP-binding</keyword>
<organism evidence="15 16">
    <name type="scientific">Fodinibius salinus</name>
    <dbReference type="NCBI Taxonomy" id="860790"/>
    <lineage>
        <taxon>Bacteria</taxon>
        <taxon>Pseudomonadati</taxon>
        <taxon>Balneolota</taxon>
        <taxon>Balneolia</taxon>
        <taxon>Balneolales</taxon>
        <taxon>Balneolaceae</taxon>
        <taxon>Fodinibius</taxon>
    </lineage>
</organism>
<reference evidence="15 16" key="1">
    <citation type="submission" date="2019-07" db="EMBL/GenBank/DDBJ databases">
        <title>Genomic Encyclopedia of Archaeal and Bacterial Type Strains, Phase II (KMG-II): from individual species to whole genera.</title>
        <authorList>
            <person name="Goeker M."/>
        </authorList>
    </citation>
    <scope>NUCLEOTIDE SEQUENCE [LARGE SCALE GENOMIC DNA]</scope>
    <source>
        <strain evidence="15 16">DSM 21935</strain>
    </source>
</reference>
<dbReference type="InterPro" id="IPR004358">
    <property type="entry name" value="Sig_transdc_His_kin-like_C"/>
</dbReference>
<evidence type="ECO:0000313" key="15">
    <source>
        <dbReference type="EMBL" id="TYP93513.1"/>
    </source>
</evidence>
<dbReference type="Gene3D" id="3.30.565.10">
    <property type="entry name" value="Histidine kinase-like ATPase, C-terminal domain"/>
    <property type="match status" value="1"/>
</dbReference>
<dbReference type="EC" id="2.7.13.3" evidence="2"/>
<keyword evidence="5" id="KW-0547">Nucleotide-binding</keyword>
<comment type="subunit">
    <text evidence="9">At low DSF concentrations, interacts with RpfF.</text>
</comment>
<keyword evidence="4" id="KW-0808">Transferase</keyword>
<dbReference type="PANTHER" id="PTHR45339:SF1">
    <property type="entry name" value="HYBRID SIGNAL TRANSDUCTION HISTIDINE KINASE J"/>
    <property type="match status" value="1"/>
</dbReference>
<evidence type="ECO:0000259" key="13">
    <source>
        <dbReference type="PROSITE" id="PS50109"/>
    </source>
</evidence>
<feature type="domain" description="Response regulatory" evidence="14">
    <location>
        <begin position="6"/>
        <end position="160"/>
    </location>
</feature>
<keyword evidence="12" id="KW-0175">Coiled coil</keyword>
<evidence type="ECO:0000256" key="10">
    <source>
        <dbReference type="ARBA" id="ARBA00068150"/>
    </source>
</evidence>
<dbReference type="InterPro" id="IPR005467">
    <property type="entry name" value="His_kinase_dom"/>
</dbReference>
<dbReference type="InterPro" id="IPR001789">
    <property type="entry name" value="Sig_transdc_resp-reg_receiver"/>
</dbReference>
<name>A0A5D3YI93_9BACT</name>
<dbReference type="PROSITE" id="PS50109">
    <property type="entry name" value="HIS_KIN"/>
    <property type="match status" value="1"/>
</dbReference>
<evidence type="ECO:0000256" key="3">
    <source>
        <dbReference type="ARBA" id="ARBA00022553"/>
    </source>
</evidence>
<keyword evidence="3 11" id="KW-0597">Phosphoprotein</keyword>
<feature type="modified residue" description="4-aspartylphosphate" evidence="11">
    <location>
        <position position="91"/>
    </location>
</feature>
<dbReference type="CDD" id="cd00082">
    <property type="entry name" value="HisKA"/>
    <property type="match status" value="1"/>
</dbReference>
<dbReference type="Pfam" id="PF00512">
    <property type="entry name" value="HisKA"/>
    <property type="match status" value="1"/>
</dbReference>
<dbReference type="InterPro" id="IPR036097">
    <property type="entry name" value="HisK_dim/P_sf"/>
</dbReference>
<evidence type="ECO:0000256" key="6">
    <source>
        <dbReference type="ARBA" id="ARBA00022777"/>
    </source>
</evidence>
<evidence type="ECO:0000256" key="5">
    <source>
        <dbReference type="ARBA" id="ARBA00022741"/>
    </source>
</evidence>
<dbReference type="SUPFAM" id="SSF52172">
    <property type="entry name" value="CheY-like"/>
    <property type="match status" value="2"/>
</dbReference>
<dbReference type="Gene3D" id="1.10.287.130">
    <property type="match status" value="1"/>
</dbReference>
<dbReference type="SUPFAM" id="SSF55874">
    <property type="entry name" value="ATPase domain of HSP90 chaperone/DNA topoisomerase II/histidine kinase"/>
    <property type="match status" value="1"/>
</dbReference>
<evidence type="ECO:0000256" key="12">
    <source>
        <dbReference type="SAM" id="Coils"/>
    </source>
</evidence>
<comment type="catalytic activity">
    <reaction evidence="1">
        <text>ATP + protein L-histidine = ADP + protein N-phospho-L-histidine.</text>
        <dbReference type="EC" id="2.7.13.3"/>
    </reaction>
</comment>
<keyword evidence="8" id="KW-0902">Two-component regulatory system</keyword>
<evidence type="ECO:0000313" key="16">
    <source>
        <dbReference type="Proteomes" id="UP000324595"/>
    </source>
</evidence>
<keyword evidence="16" id="KW-1185">Reference proteome</keyword>
<dbReference type="EMBL" id="VNHY01000002">
    <property type="protein sequence ID" value="TYP93513.1"/>
    <property type="molecule type" value="Genomic_DNA"/>
</dbReference>
<dbReference type="AlphaFoldDB" id="A0A5D3YI93"/>